<keyword evidence="3 10" id="KW-0808">Transferase</keyword>
<dbReference type="PRINTS" id="PR00478">
    <property type="entry name" value="PHRIBLKINASE"/>
</dbReference>
<evidence type="ECO:0000256" key="1">
    <source>
        <dbReference type="ARBA" id="ARBA00009719"/>
    </source>
</evidence>
<dbReference type="InterPro" id="IPR027417">
    <property type="entry name" value="P-loop_NTPase"/>
</dbReference>
<comment type="similarity">
    <text evidence="1 8">Belongs to the phosphoribulokinase family.</text>
</comment>
<dbReference type="NCBIfam" id="NF011997">
    <property type="entry name" value="PRK15453.1"/>
    <property type="match status" value="1"/>
</dbReference>
<dbReference type="Pfam" id="PF00485">
    <property type="entry name" value="PRK"/>
    <property type="match status" value="1"/>
</dbReference>
<dbReference type="GO" id="GO:0008974">
    <property type="term" value="F:phosphoribulokinase activity"/>
    <property type="evidence" value="ECO:0007669"/>
    <property type="project" value="UniProtKB-EC"/>
</dbReference>
<dbReference type="GO" id="GO:0005524">
    <property type="term" value="F:ATP binding"/>
    <property type="evidence" value="ECO:0007669"/>
    <property type="project" value="UniProtKB-KW"/>
</dbReference>
<dbReference type="EMBL" id="CP046171">
    <property type="protein sequence ID" value="QIS03921.1"/>
    <property type="molecule type" value="Genomic_DNA"/>
</dbReference>
<dbReference type="Proteomes" id="UP000501705">
    <property type="component" value="Chromosome"/>
</dbReference>
<evidence type="ECO:0000259" key="9">
    <source>
        <dbReference type="Pfam" id="PF00485"/>
    </source>
</evidence>
<evidence type="ECO:0000256" key="2">
    <source>
        <dbReference type="ARBA" id="ARBA00012042"/>
    </source>
</evidence>
<dbReference type="GO" id="GO:0005975">
    <property type="term" value="P:carbohydrate metabolic process"/>
    <property type="evidence" value="ECO:0007669"/>
    <property type="project" value="InterPro"/>
</dbReference>
<dbReference type="RefSeq" id="WP_167463041.1">
    <property type="nucleotide sequence ID" value="NZ_CP046171.1"/>
</dbReference>
<dbReference type="InterPro" id="IPR006083">
    <property type="entry name" value="PRK/URK"/>
</dbReference>
<evidence type="ECO:0000313" key="11">
    <source>
        <dbReference type="Proteomes" id="UP000501705"/>
    </source>
</evidence>
<evidence type="ECO:0000256" key="6">
    <source>
        <dbReference type="ARBA" id="ARBA00022840"/>
    </source>
</evidence>
<dbReference type="EC" id="2.7.1.19" evidence="2 8"/>
<sequence>MSVKHPVVAITGSSGAGTTSVTRTFQEIFRREGINAVVVEGDSFHRYDRNEMKLAMAEAEQSRNLTFSHFGEEANLLKELEQLFRDYGETGVGQVRKYLHDEREAEPYGQPAGTFTPWEDLAPGSDLLFYEGLHGAAITDSVNVAQYADLLVGVVPIVNLEWIQKVIRDKTERGYSSEAVIDTILRRMPDYVKYICPQFSHTYVNFQRVPTVDTSNPFIARSIPTADESFVVIRFADPKVIDFPYLLSMLHDSFMSRPNCIVVPGGKMDLAMQLIFTPLILRLMDKRPKRSH</sequence>
<name>A0A6G9XSJ3_NOCBR</name>
<dbReference type="PROSITE" id="PS00567">
    <property type="entry name" value="PHOSPHORIBULOKINASE"/>
    <property type="match status" value="1"/>
</dbReference>
<proteinExistence type="inferred from homology"/>
<reference evidence="10 11" key="1">
    <citation type="journal article" date="2019" name="ACS Chem. Biol.">
        <title>Identification and Mobilization of a Cryptic Antibiotic Biosynthesis Gene Locus from a Human-Pathogenic Nocardia Isolate.</title>
        <authorList>
            <person name="Herisse M."/>
            <person name="Ishida K."/>
            <person name="Porter J.L."/>
            <person name="Howden B."/>
            <person name="Hertweck C."/>
            <person name="Stinear T.P."/>
            <person name="Pidot S.J."/>
        </authorList>
    </citation>
    <scope>NUCLEOTIDE SEQUENCE [LARGE SCALE GENOMIC DNA]</scope>
    <source>
        <strain evidence="10 11">AUSMDU00024985</strain>
    </source>
</reference>
<gene>
    <name evidence="10" type="ORF">F5X71_17745</name>
</gene>
<protein>
    <recommendedName>
        <fullName evidence="2 8">Phosphoribulokinase</fullName>
        <ecNumber evidence="2 8">2.7.1.19</ecNumber>
    </recommendedName>
</protein>
<dbReference type="AlphaFoldDB" id="A0A6G9XSJ3"/>
<evidence type="ECO:0000256" key="4">
    <source>
        <dbReference type="ARBA" id="ARBA00022741"/>
    </source>
</evidence>
<keyword evidence="5 10" id="KW-0418">Kinase</keyword>
<organism evidence="10 11">
    <name type="scientific">Nocardia brasiliensis</name>
    <dbReference type="NCBI Taxonomy" id="37326"/>
    <lineage>
        <taxon>Bacteria</taxon>
        <taxon>Bacillati</taxon>
        <taxon>Actinomycetota</taxon>
        <taxon>Actinomycetes</taxon>
        <taxon>Mycobacteriales</taxon>
        <taxon>Nocardiaceae</taxon>
        <taxon>Nocardia</taxon>
    </lineage>
</organism>
<evidence type="ECO:0000256" key="3">
    <source>
        <dbReference type="ARBA" id="ARBA00022679"/>
    </source>
</evidence>
<dbReference type="SUPFAM" id="SSF52540">
    <property type="entry name" value="P-loop containing nucleoside triphosphate hydrolases"/>
    <property type="match status" value="1"/>
</dbReference>
<feature type="domain" description="Phosphoribulokinase/uridine kinase" evidence="9">
    <location>
        <begin position="7"/>
        <end position="215"/>
    </location>
</feature>
<evidence type="ECO:0000313" key="10">
    <source>
        <dbReference type="EMBL" id="QIS03921.1"/>
    </source>
</evidence>
<evidence type="ECO:0000256" key="7">
    <source>
        <dbReference type="ARBA" id="ARBA00047663"/>
    </source>
</evidence>
<keyword evidence="4" id="KW-0547">Nucleotide-binding</keyword>
<evidence type="ECO:0000256" key="5">
    <source>
        <dbReference type="ARBA" id="ARBA00022777"/>
    </source>
</evidence>
<comment type="catalytic activity">
    <reaction evidence="7 8">
        <text>D-ribulose 5-phosphate + ATP = D-ribulose 1,5-bisphosphate + ADP + H(+)</text>
        <dbReference type="Rhea" id="RHEA:19365"/>
        <dbReference type="ChEBI" id="CHEBI:15378"/>
        <dbReference type="ChEBI" id="CHEBI:30616"/>
        <dbReference type="ChEBI" id="CHEBI:57870"/>
        <dbReference type="ChEBI" id="CHEBI:58121"/>
        <dbReference type="ChEBI" id="CHEBI:456216"/>
        <dbReference type="EC" id="2.7.1.19"/>
    </reaction>
</comment>
<keyword evidence="6" id="KW-0067">ATP-binding</keyword>
<accession>A0A6G9XSJ3</accession>
<evidence type="ECO:0000256" key="8">
    <source>
        <dbReference type="RuleBase" id="RU004082"/>
    </source>
</evidence>
<dbReference type="Gene3D" id="3.40.50.300">
    <property type="entry name" value="P-loop containing nucleotide triphosphate hydrolases"/>
    <property type="match status" value="1"/>
</dbReference>
<dbReference type="InterPro" id="IPR006082">
    <property type="entry name" value="PRK"/>
</dbReference>